<dbReference type="EMBL" id="VSRR010025845">
    <property type="protein sequence ID" value="MPC67175.1"/>
    <property type="molecule type" value="Genomic_DNA"/>
</dbReference>
<feature type="compositionally biased region" description="Basic and acidic residues" evidence="1">
    <location>
        <begin position="1"/>
        <end position="20"/>
    </location>
</feature>
<comment type="caution">
    <text evidence="2">The sequence shown here is derived from an EMBL/GenBank/DDBJ whole genome shotgun (WGS) entry which is preliminary data.</text>
</comment>
<reference evidence="2 3" key="1">
    <citation type="submission" date="2019-05" db="EMBL/GenBank/DDBJ databases">
        <title>Another draft genome of Portunus trituberculatus and its Hox gene families provides insights of decapod evolution.</title>
        <authorList>
            <person name="Jeong J.-H."/>
            <person name="Song I."/>
            <person name="Kim S."/>
            <person name="Choi T."/>
            <person name="Kim D."/>
            <person name="Ryu S."/>
            <person name="Kim W."/>
        </authorList>
    </citation>
    <scope>NUCLEOTIDE SEQUENCE [LARGE SCALE GENOMIC DNA]</scope>
    <source>
        <tissue evidence="2">Muscle</tissue>
    </source>
</reference>
<keyword evidence="3" id="KW-1185">Reference proteome</keyword>
<organism evidence="2 3">
    <name type="scientific">Portunus trituberculatus</name>
    <name type="common">Swimming crab</name>
    <name type="synonym">Neptunus trituberculatus</name>
    <dbReference type="NCBI Taxonomy" id="210409"/>
    <lineage>
        <taxon>Eukaryota</taxon>
        <taxon>Metazoa</taxon>
        <taxon>Ecdysozoa</taxon>
        <taxon>Arthropoda</taxon>
        <taxon>Crustacea</taxon>
        <taxon>Multicrustacea</taxon>
        <taxon>Malacostraca</taxon>
        <taxon>Eumalacostraca</taxon>
        <taxon>Eucarida</taxon>
        <taxon>Decapoda</taxon>
        <taxon>Pleocyemata</taxon>
        <taxon>Brachyura</taxon>
        <taxon>Eubrachyura</taxon>
        <taxon>Portunoidea</taxon>
        <taxon>Portunidae</taxon>
        <taxon>Portuninae</taxon>
        <taxon>Portunus</taxon>
    </lineage>
</organism>
<sequence>MMRDSSAEKKLKKREVDYRGRKSKSSCLSHRRNIQLSYPDLNFSRIGHHHSNIFAQTLVQKCLRC</sequence>
<accession>A0A5B7HC65</accession>
<evidence type="ECO:0000313" key="3">
    <source>
        <dbReference type="Proteomes" id="UP000324222"/>
    </source>
</evidence>
<name>A0A5B7HC65_PORTR</name>
<dbReference type="Proteomes" id="UP000324222">
    <property type="component" value="Unassembled WGS sequence"/>
</dbReference>
<evidence type="ECO:0000313" key="2">
    <source>
        <dbReference type="EMBL" id="MPC67175.1"/>
    </source>
</evidence>
<feature type="region of interest" description="Disordered" evidence="1">
    <location>
        <begin position="1"/>
        <end position="28"/>
    </location>
</feature>
<evidence type="ECO:0000256" key="1">
    <source>
        <dbReference type="SAM" id="MobiDB-lite"/>
    </source>
</evidence>
<dbReference type="AlphaFoldDB" id="A0A5B7HC65"/>
<protein>
    <submittedName>
        <fullName evidence="2">Uncharacterized protein</fullName>
    </submittedName>
</protein>
<gene>
    <name evidence="2" type="ORF">E2C01_061341</name>
</gene>
<proteinExistence type="predicted"/>